<dbReference type="InterPro" id="IPR006555">
    <property type="entry name" value="ATP-dep_Helicase_C"/>
</dbReference>
<evidence type="ECO:0000256" key="3">
    <source>
        <dbReference type="ARBA" id="ARBA00022801"/>
    </source>
</evidence>
<keyword evidence="9" id="KW-0347">Helicase</keyword>
<evidence type="ECO:0000256" key="5">
    <source>
        <dbReference type="ARBA" id="ARBA00022840"/>
    </source>
</evidence>
<accession>A0ABQ3W4I3</accession>
<evidence type="ECO:0000256" key="4">
    <source>
        <dbReference type="ARBA" id="ARBA00022839"/>
    </source>
</evidence>
<dbReference type="InterPro" id="IPR012337">
    <property type="entry name" value="RNaseH-like_sf"/>
</dbReference>
<name>A0ABQ3W4I3_9LACO</name>
<dbReference type="Pfam" id="PF13307">
    <property type="entry name" value="Helicase_C_2"/>
    <property type="match status" value="1"/>
</dbReference>
<dbReference type="InterPro" id="IPR014013">
    <property type="entry name" value="Helic_SF1/SF2_ATP-bd_DinG/Rad3"/>
</dbReference>
<dbReference type="InterPro" id="IPR027417">
    <property type="entry name" value="P-loop_NTPase"/>
</dbReference>
<keyword evidence="4 6" id="KW-0269">Exonuclease</keyword>
<evidence type="ECO:0000256" key="2">
    <source>
        <dbReference type="ARBA" id="ARBA00022741"/>
    </source>
</evidence>
<feature type="domain" description="Helicase ATP-binding" evidence="8">
    <location>
        <begin position="248"/>
        <end position="513"/>
    </location>
</feature>
<comment type="similarity">
    <text evidence="6 7">Belongs to the helicase family. DinG subfamily. Type 2 sub-subfamily.</text>
</comment>
<dbReference type="NCBIfam" id="TIGR00573">
    <property type="entry name" value="dnaq"/>
    <property type="match status" value="1"/>
</dbReference>
<keyword evidence="3 6" id="KW-0378">Hydrolase</keyword>
<comment type="function">
    <text evidence="6 7">3'-5' exonuclease.</text>
</comment>
<evidence type="ECO:0000256" key="6">
    <source>
        <dbReference type="HAMAP-Rule" id="MF_02206"/>
    </source>
</evidence>
<dbReference type="Pfam" id="PF00270">
    <property type="entry name" value="DEAD"/>
    <property type="match status" value="1"/>
</dbReference>
<dbReference type="PANTHER" id="PTHR30231">
    <property type="entry name" value="DNA POLYMERASE III SUBUNIT EPSILON"/>
    <property type="match status" value="1"/>
</dbReference>
<dbReference type="InterPro" id="IPR036397">
    <property type="entry name" value="RNaseH_sf"/>
</dbReference>
<organism evidence="9 10">
    <name type="scientific">Lactobacillus nasalidis</name>
    <dbReference type="NCBI Taxonomy" id="2797258"/>
    <lineage>
        <taxon>Bacteria</taxon>
        <taxon>Bacillati</taxon>
        <taxon>Bacillota</taxon>
        <taxon>Bacilli</taxon>
        <taxon>Lactobacillales</taxon>
        <taxon>Lactobacillaceae</taxon>
        <taxon>Lactobacillus</taxon>
    </lineage>
</organism>
<dbReference type="HAMAP" id="MF_02206">
    <property type="entry name" value="DinG_exonucl"/>
    <property type="match status" value="1"/>
</dbReference>
<dbReference type="NCBIfam" id="TIGR01407">
    <property type="entry name" value="dinG_rel"/>
    <property type="match status" value="1"/>
</dbReference>
<dbReference type="Proteomes" id="UP000616547">
    <property type="component" value="Unassembled WGS sequence"/>
</dbReference>
<dbReference type="SMART" id="SM00491">
    <property type="entry name" value="HELICc2"/>
    <property type="match status" value="1"/>
</dbReference>
<evidence type="ECO:0000313" key="10">
    <source>
        <dbReference type="Proteomes" id="UP000616547"/>
    </source>
</evidence>
<dbReference type="SUPFAM" id="SSF52540">
    <property type="entry name" value="P-loop containing nucleoside triphosphate hydrolases"/>
    <property type="match status" value="1"/>
</dbReference>
<dbReference type="PANTHER" id="PTHR30231:SF41">
    <property type="entry name" value="DNA POLYMERASE III SUBUNIT EPSILON"/>
    <property type="match status" value="1"/>
</dbReference>
<evidence type="ECO:0000313" key="9">
    <source>
        <dbReference type="EMBL" id="GHW01426.1"/>
    </source>
</evidence>
<gene>
    <name evidence="6 7 9" type="primary">dinG</name>
    <name evidence="9" type="ORF">lacNasYZ03_11130</name>
</gene>
<proteinExistence type="inferred from homology"/>
<reference evidence="10" key="1">
    <citation type="submission" date="2021-01" db="EMBL/GenBank/DDBJ databases">
        <title>Draft genome sequence of Nasalis larvatus strain YZ03.</title>
        <authorList>
            <person name="Suzuki-Hashido N."/>
            <person name="Tsuchida S."/>
            <person name="Hayakawa T."/>
        </authorList>
    </citation>
    <scope>NUCLEOTIDE SEQUENCE [LARGE SCALE GENOMIC DNA]</scope>
    <source>
        <strain evidence="10">YZ03</strain>
    </source>
</reference>
<dbReference type="GO" id="GO:0004386">
    <property type="term" value="F:helicase activity"/>
    <property type="evidence" value="ECO:0007669"/>
    <property type="project" value="UniProtKB-KW"/>
</dbReference>
<dbReference type="SMART" id="SM00487">
    <property type="entry name" value="DEXDc"/>
    <property type="match status" value="1"/>
</dbReference>
<feature type="short sequence motif" description="DEAH box" evidence="6">
    <location>
        <begin position="460"/>
        <end position="463"/>
    </location>
</feature>
<keyword evidence="2 6" id="KW-0547">Nucleotide-binding</keyword>
<evidence type="ECO:0000256" key="7">
    <source>
        <dbReference type="RuleBase" id="RU364106"/>
    </source>
</evidence>
<sequence>MADFFAGETFAVVDLETTGTRKEEGDRIIQFGCALVKNGEVVKTYSFMMNPHREIPLAVTNLTGINQKMVAGQADFKHYAPKIREILQDTVFVAHNVNFDFPFLNYELTNAGFDALTCKAVDTVELAKIAFPTLPSYKLRDLTASLEIKHTNPHKADSDAYGTAVLLLKIIDKLASLPQATLNVLGSLSGGLIRDTGYVIKEIADQSRQVRRKLPKDKMQVRNLVLKRQEIPAVPHGENGSFPQKQADKRRLFKGKINYRQAQVDLIDQLHAFIEQGDQRVMLAEAPNGTGKTFAYLFAYAYQLYSGKKLVIATPTKVLQQQLLDQEIPQLLRVTGLGLNAEMVKSSSHYLDLDGFAQSLYQNSPNKATLILQMEILVWLTETTTGDLDELQLTSEQLPIFNQLKHPGDARVASQFAAVDFWNLARRRQEQANILVTNHAYLVNHYMDSIWGQNPYLVIDEAHRFSENLQTARTDSLRLEAIWGSISHLRNLLYFTDNNLLKQSSENVQLQFMLDLLDQESLDLIHTLNRMQKYLYQHKGQAISRVLLPNKSLQLTMQGSDLFPPDSPFRGLLRQFQQELEQVRIHTNQIRYLLEQEKDRFLTDEESLLAELNDQVDRLEFYTEKGYQLADLLNQPLLDHLGFVVNVSNPEDALSSNLHWLSLDSSEELHKIYDRFDHISMISATITNDGNFDFAKQVLALPSQGLVCYKGKASFPMAQHLEILALGEGQPEPDSPGFLEELKRILTRDLSGQKHILCLFTSLDMIKQLYLDLLNDPRVKDYELLAQGLTGSNERITRRFVIAQQSILLGADSFWEGVDFHNCGIDLVIATRLPFESPDLPEVSLRQHYLAQRGWDVFQEDSLPRAILRLRQGCGRLIRGEDDYGQFLILDPRIWTKSYGPDFRSSLPAPVQKIKISELKKKLKFERQHVQR</sequence>
<feature type="binding site" evidence="6">
    <location>
        <begin position="286"/>
        <end position="293"/>
    </location>
    <ligand>
        <name>ATP</name>
        <dbReference type="ChEBI" id="CHEBI:30616"/>
    </ligand>
</feature>
<keyword evidence="5 6" id="KW-0067">ATP-binding</keyword>
<dbReference type="PROSITE" id="PS51193">
    <property type="entry name" value="HELICASE_ATP_BIND_2"/>
    <property type="match status" value="1"/>
</dbReference>
<evidence type="ECO:0000256" key="1">
    <source>
        <dbReference type="ARBA" id="ARBA00022722"/>
    </source>
</evidence>
<dbReference type="InterPro" id="IPR014001">
    <property type="entry name" value="Helicase_ATP-bd"/>
</dbReference>
<dbReference type="InterPro" id="IPR006310">
    <property type="entry name" value="DinG"/>
</dbReference>
<keyword evidence="1 6" id="KW-0540">Nuclease</keyword>
<dbReference type="InterPro" id="IPR011545">
    <property type="entry name" value="DEAD/DEAH_box_helicase_dom"/>
</dbReference>
<dbReference type="Gene3D" id="3.40.50.300">
    <property type="entry name" value="P-loop containing nucleotide triphosphate hydrolases"/>
    <property type="match status" value="2"/>
</dbReference>
<dbReference type="CDD" id="cd06127">
    <property type="entry name" value="DEDDh"/>
    <property type="match status" value="1"/>
</dbReference>
<dbReference type="Gene3D" id="3.30.420.10">
    <property type="entry name" value="Ribonuclease H-like superfamily/Ribonuclease H"/>
    <property type="match status" value="1"/>
</dbReference>
<dbReference type="InterPro" id="IPR013520">
    <property type="entry name" value="Ribonucl_H"/>
</dbReference>
<dbReference type="InterPro" id="IPR006054">
    <property type="entry name" value="DnaQ"/>
</dbReference>
<dbReference type="Pfam" id="PF00929">
    <property type="entry name" value="RNase_T"/>
    <property type="match status" value="1"/>
</dbReference>
<protein>
    <recommendedName>
        <fullName evidence="6 7">3'-5' exonuclease DinG</fullName>
        <ecNumber evidence="6 7">3.1.-.-</ecNumber>
    </recommendedName>
</protein>
<dbReference type="RefSeq" id="WP_201330769.1">
    <property type="nucleotide sequence ID" value="NZ_BOCG01000326.1"/>
</dbReference>
<evidence type="ECO:0000259" key="8">
    <source>
        <dbReference type="PROSITE" id="PS51193"/>
    </source>
</evidence>
<dbReference type="SMART" id="SM00479">
    <property type="entry name" value="EXOIII"/>
    <property type="match status" value="1"/>
</dbReference>
<dbReference type="EC" id="3.1.-.-" evidence="6 7"/>
<keyword evidence="10" id="KW-1185">Reference proteome</keyword>
<comment type="caution">
    <text evidence="9">The sequence shown here is derived from an EMBL/GenBank/DDBJ whole genome shotgun (WGS) entry which is preliminary data.</text>
</comment>
<dbReference type="SUPFAM" id="SSF53098">
    <property type="entry name" value="Ribonuclease H-like"/>
    <property type="match status" value="1"/>
</dbReference>
<dbReference type="EMBL" id="BOCI01000291">
    <property type="protein sequence ID" value="GHW01426.1"/>
    <property type="molecule type" value="Genomic_DNA"/>
</dbReference>